<organism evidence="2 3">
    <name type="scientific">Devosia epidermidihirudinis</name>
    <dbReference type="NCBI Taxonomy" id="1293439"/>
    <lineage>
        <taxon>Bacteria</taxon>
        <taxon>Pseudomonadati</taxon>
        <taxon>Pseudomonadota</taxon>
        <taxon>Alphaproteobacteria</taxon>
        <taxon>Hyphomicrobiales</taxon>
        <taxon>Devosiaceae</taxon>
        <taxon>Devosia</taxon>
    </lineage>
</organism>
<evidence type="ECO:0000313" key="3">
    <source>
        <dbReference type="Proteomes" id="UP000033411"/>
    </source>
</evidence>
<comment type="caution">
    <text evidence="2">The sequence shown here is derived from an EMBL/GenBank/DDBJ whole genome shotgun (WGS) entry which is preliminary data.</text>
</comment>
<evidence type="ECO:0000313" key="2">
    <source>
        <dbReference type="EMBL" id="KKC39503.1"/>
    </source>
</evidence>
<evidence type="ECO:0000256" key="1">
    <source>
        <dbReference type="SAM" id="Phobius"/>
    </source>
</evidence>
<keyword evidence="1" id="KW-1133">Transmembrane helix</keyword>
<dbReference type="PATRIC" id="fig|1293439.3.peg.504"/>
<keyword evidence="3" id="KW-1185">Reference proteome</keyword>
<keyword evidence="1" id="KW-0812">Transmembrane</keyword>
<feature type="transmembrane region" description="Helical" evidence="1">
    <location>
        <begin position="106"/>
        <end position="139"/>
    </location>
</feature>
<gene>
    <name evidence="2" type="ORF">WH87_04715</name>
</gene>
<protein>
    <submittedName>
        <fullName evidence="2">Uncharacterized protein</fullName>
    </submittedName>
</protein>
<feature type="transmembrane region" description="Helical" evidence="1">
    <location>
        <begin position="39"/>
        <end position="59"/>
    </location>
</feature>
<dbReference type="EMBL" id="LANJ01000011">
    <property type="protein sequence ID" value="KKC39503.1"/>
    <property type="molecule type" value="Genomic_DNA"/>
</dbReference>
<keyword evidence="1" id="KW-0472">Membrane</keyword>
<accession>A0A0F5QFK8</accession>
<feature type="transmembrane region" description="Helical" evidence="1">
    <location>
        <begin position="66"/>
        <end position="86"/>
    </location>
</feature>
<name>A0A0F5QFK8_9HYPH</name>
<reference evidence="2 3" key="1">
    <citation type="submission" date="2015-03" db="EMBL/GenBank/DDBJ databases">
        <authorList>
            <person name="Lepp D."/>
            <person name="Hassan Y.I."/>
            <person name="Li X.-Z."/>
            <person name="Zhou T."/>
        </authorList>
    </citation>
    <scope>NUCLEOTIDE SEQUENCE [LARGE SCALE GENOMIC DNA]</scope>
    <source>
        <strain evidence="2 3">E84</strain>
    </source>
</reference>
<dbReference type="Proteomes" id="UP000033411">
    <property type="component" value="Unassembled WGS sequence"/>
</dbReference>
<sequence>MKFVRAIFRVLVGLVFGVVSGVALAPAFAAFSDSSGSSAWVIFVVVIGGALLGFFAPTLRRAFGRGFLLAGVSVFALPLSVMLLSGRVGSDMIATTDASSQAATAAGAGIAGVMMTGVAGFVGFFFGAILIIIGLVLALGGRREVYVVQR</sequence>
<proteinExistence type="predicted"/>
<dbReference type="OrthoDB" id="7876152at2"/>
<dbReference type="AlphaFoldDB" id="A0A0F5QFK8"/>
<dbReference type="RefSeq" id="WP_046138270.1">
    <property type="nucleotide sequence ID" value="NZ_LANJ01000011.1"/>
</dbReference>